<evidence type="ECO:0000256" key="10">
    <source>
        <dbReference type="SAM" id="Phobius"/>
    </source>
</evidence>
<dbReference type="InterPro" id="IPR004840">
    <property type="entry name" value="Amino_acid_permease_CS"/>
</dbReference>
<feature type="transmembrane region" description="Helical" evidence="10">
    <location>
        <begin position="350"/>
        <end position="372"/>
    </location>
</feature>
<evidence type="ECO:0000256" key="3">
    <source>
        <dbReference type="ARBA" id="ARBA00022448"/>
    </source>
</evidence>
<sequence>MMKLKNRHIQMIAIGGAIGTGLFYGAAKSIQLTGPSILLSYLIGGVMMYVIMRALGEMTVHSPNSGAFSHYAYQYVGDYLGFLSGWFAWFEYTIVCMLEVTVVASFLDYWIPGVPHWVSIASILGLFFLINMMQVRLFGEFEFWFAGIKVATIVLMMAFSSYLIFFHADTHTQALENIRSTVSHNLFANGMEGFLFSMVLVVFSFGGVQFLGIAAADAEDPDRTVPRAVNGVIIRILVFYVGTLLAILCLYPWQKLHTDVSPFVDVFDKVGFHFAAQIMSIVVITAALSAFNSCLYAAARMLANLARHQSAPASLARTDKHNVPRNAVIATSIVIALTVLLNYLVPEKAIAYLIAVTTTSIIITWTTILICHAGFRRETAGDAIKYKLPFFPYANWMAFGLLAAVVIIMLFMQDMKMAVYLMPLWIGMVTVLYFAIRSGRA</sequence>
<evidence type="ECO:0000256" key="6">
    <source>
        <dbReference type="ARBA" id="ARBA00022692"/>
    </source>
</evidence>
<evidence type="ECO:0000259" key="11">
    <source>
        <dbReference type="Pfam" id="PF00324"/>
    </source>
</evidence>
<keyword evidence="13" id="KW-1185">Reference proteome</keyword>
<comment type="similarity">
    <text evidence="2">Belongs to the amino acid-polyamine-organocation (APC) superfamily. Amino acid transporter (AAT) (TC 2.A.3.1) family.</text>
</comment>
<feature type="transmembrane region" description="Helical" evidence="10">
    <location>
        <begin position="37"/>
        <end position="56"/>
    </location>
</feature>
<feature type="transmembrane region" description="Helical" evidence="10">
    <location>
        <begin position="274"/>
        <end position="299"/>
    </location>
</feature>
<keyword evidence="8 10" id="KW-1133">Transmembrane helix</keyword>
<feature type="transmembrane region" description="Helical" evidence="10">
    <location>
        <begin position="228"/>
        <end position="254"/>
    </location>
</feature>
<dbReference type="PROSITE" id="PS00218">
    <property type="entry name" value="AMINO_ACID_PERMEASE_1"/>
    <property type="match status" value="1"/>
</dbReference>
<dbReference type="GO" id="GO:0055085">
    <property type="term" value="P:transmembrane transport"/>
    <property type="evidence" value="ECO:0007669"/>
    <property type="project" value="InterPro"/>
</dbReference>
<feature type="transmembrane region" description="Helical" evidence="10">
    <location>
        <begin position="194"/>
        <end position="216"/>
    </location>
</feature>
<gene>
    <name evidence="12" type="primary">aroP</name>
    <name evidence="12" type="ORF">AQUSIP_07920</name>
</gene>
<evidence type="ECO:0000256" key="7">
    <source>
        <dbReference type="ARBA" id="ARBA00022970"/>
    </source>
</evidence>
<evidence type="ECO:0000256" key="2">
    <source>
        <dbReference type="ARBA" id="ARBA00008583"/>
    </source>
</evidence>
<feature type="transmembrane region" description="Helical" evidence="10">
    <location>
        <begin position="327"/>
        <end position="344"/>
    </location>
</feature>
<keyword evidence="9 10" id="KW-0472">Membrane</keyword>
<feature type="transmembrane region" description="Helical" evidence="10">
    <location>
        <begin position="393"/>
        <end position="412"/>
    </location>
</feature>
<evidence type="ECO:0000256" key="1">
    <source>
        <dbReference type="ARBA" id="ARBA00004429"/>
    </source>
</evidence>
<organism evidence="12 13">
    <name type="scientific">Aquicella siphonis</name>
    <dbReference type="NCBI Taxonomy" id="254247"/>
    <lineage>
        <taxon>Bacteria</taxon>
        <taxon>Pseudomonadati</taxon>
        <taxon>Pseudomonadota</taxon>
        <taxon>Gammaproteobacteria</taxon>
        <taxon>Legionellales</taxon>
        <taxon>Coxiellaceae</taxon>
        <taxon>Aquicella</taxon>
    </lineage>
</organism>
<dbReference type="Gene3D" id="1.20.1740.10">
    <property type="entry name" value="Amino acid/polyamine transporter I"/>
    <property type="match status" value="1"/>
</dbReference>
<dbReference type="KEGG" id="asip:AQUSIP_07920"/>
<dbReference type="PIRSF" id="PIRSF006060">
    <property type="entry name" value="AA_transporter"/>
    <property type="match status" value="1"/>
</dbReference>
<comment type="subcellular location">
    <subcellularLocation>
        <location evidence="1">Cell inner membrane</location>
        <topology evidence="1">Multi-pass membrane protein</topology>
    </subcellularLocation>
</comment>
<keyword evidence="6 10" id="KW-0812">Transmembrane</keyword>
<accession>A0A5E4PGB1</accession>
<dbReference type="OrthoDB" id="5297508at2"/>
<protein>
    <submittedName>
        <fullName evidence="12">Aromatic amino acid transport protein AroP</fullName>
    </submittedName>
</protein>
<dbReference type="GO" id="GO:0006865">
    <property type="term" value="P:amino acid transport"/>
    <property type="evidence" value="ECO:0007669"/>
    <property type="project" value="UniProtKB-KW"/>
</dbReference>
<feature type="transmembrane region" description="Helical" evidence="10">
    <location>
        <begin position="109"/>
        <end position="131"/>
    </location>
</feature>
<proteinExistence type="inferred from homology"/>
<evidence type="ECO:0000313" key="13">
    <source>
        <dbReference type="Proteomes" id="UP000324194"/>
    </source>
</evidence>
<dbReference type="FunFam" id="1.20.1740.10:FF:000001">
    <property type="entry name" value="Amino acid permease"/>
    <property type="match status" value="1"/>
</dbReference>
<feature type="domain" description="Amino acid permease/ SLC12A" evidence="11">
    <location>
        <begin position="8"/>
        <end position="436"/>
    </location>
</feature>
<dbReference type="PANTHER" id="PTHR43495:SF4">
    <property type="entry name" value="AROMATIC AMINO ACID TRANSPORT PROTEIN AROP"/>
    <property type="match status" value="1"/>
</dbReference>
<keyword evidence="7" id="KW-0029">Amino-acid transport</keyword>
<evidence type="ECO:0000256" key="4">
    <source>
        <dbReference type="ARBA" id="ARBA00022475"/>
    </source>
</evidence>
<dbReference type="EMBL" id="LR699119">
    <property type="protein sequence ID" value="VVC75502.1"/>
    <property type="molecule type" value="Genomic_DNA"/>
</dbReference>
<dbReference type="AlphaFoldDB" id="A0A5E4PGB1"/>
<evidence type="ECO:0000256" key="8">
    <source>
        <dbReference type="ARBA" id="ARBA00022989"/>
    </source>
</evidence>
<dbReference type="RefSeq" id="WP_148338803.1">
    <property type="nucleotide sequence ID" value="NZ_LR699119.1"/>
</dbReference>
<dbReference type="PANTHER" id="PTHR43495">
    <property type="entry name" value="GABA PERMEASE"/>
    <property type="match status" value="1"/>
</dbReference>
<dbReference type="GO" id="GO:0005886">
    <property type="term" value="C:plasma membrane"/>
    <property type="evidence" value="ECO:0007669"/>
    <property type="project" value="UniProtKB-SubCell"/>
</dbReference>
<evidence type="ECO:0000256" key="5">
    <source>
        <dbReference type="ARBA" id="ARBA00022519"/>
    </source>
</evidence>
<keyword evidence="4" id="KW-1003">Cell membrane</keyword>
<keyword evidence="3" id="KW-0813">Transport</keyword>
<dbReference type="Pfam" id="PF00324">
    <property type="entry name" value="AA_permease"/>
    <property type="match status" value="1"/>
</dbReference>
<dbReference type="InterPro" id="IPR004841">
    <property type="entry name" value="AA-permease/SLC12A_dom"/>
</dbReference>
<feature type="transmembrane region" description="Helical" evidence="10">
    <location>
        <begin position="418"/>
        <end position="436"/>
    </location>
</feature>
<evidence type="ECO:0000313" key="12">
    <source>
        <dbReference type="EMBL" id="VVC75502.1"/>
    </source>
</evidence>
<feature type="transmembrane region" description="Helical" evidence="10">
    <location>
        <begin position="143"/>
        <end position="165"/>
    </location>
</feature>
<keyword evidence="5" id="KW-0997">Cell inner membrane</keyword>
<evidence type="ECO:0000256" key="9">
    <source>
        <dbReference type="ARBA" id="ARBA00023136"/>
    </source>
</evidence>
<dbReference type="Proteomes" id="UP000324194">
    <property type="component" value="Chromosome 1"/>
</dbReference>
<name>A0A5E4PGB1_9COXI</name>
<reference evidence="12 13" key="1">
    <citation type="submission" date="2019-08" db="EMBL/GenBank/DDBJ databases">
        <authorList>
            <person name="Guy L."/>
        </authorList>
    </citation>
    <scope>NUCLEOTIDE SEQUENCE [LARGE SCALE GENOMIC DNA]</scope>
    <source>
        <strain evidence="12 13">SGT-108</strain>
    </source>
</reference>